<organism evidence="1 2">
    <name type="scientific">Yersinia phage vB_YenP_Rambo</name>
    <dbReference type="NCBI Taxonomy" id="2880894"/>
    <lineage>
        <taxon>Viruses</taxon>
        <taxon>Duplodnaviria</taxon>
        <taxon>Heunggongvirae</taxon>
        <taxon>Uroviricota</taxon>
        <taxon>Caudoviricetes</taxon>
        <taxon>Autographivirales</taxon>
        <taxon>Autotranscriptaviridae</taxon>
        <taxon>Studiervirinae</taxon>
        <taxon>Rambovirus</taxon>
        <taxon>Rambovirus rambo</taxon>
    </lineage>
</organism>
<accession>A0AC61TNV3</accession>
<gene>
    <name evidence="1" type="ORF">vBYenPRambo_037</name>
</gene>
<keyword evidence="2" id="KW-1185">Reference proteome</keyword>
<keyword evidence="1" id="KW-0378">Hydrolase</keyword>
<evidence type="ECO:0000313" key="1">
    <source>
        <dbReference type="EMBL" id="UCS82780.1"/>
    </source>
</evidence>
<name>A0AC61TNV3_9CAUD</name>
<sequence>MRVCSKCKQEKDITEYGQDKRRKDGLNLHCKDCRRKHHQATYHKIAAKRLVIKYGITKDDYDRMFQEQLCKCAICSKPQEKCRRALSVDHCHKTGKVRGLLCDECNRALGYFYDDIKRLKNAITYLGGE</sequence>
<keyword evidence="1" id="KW-0255">Endonuclease</keyword>
<evidence type="ECO:0000313" key="2">
    <source>
        <dbReference type="Proteomes" id="UP000828900"/>
    </source>
</evidence>
<protein>
    <submittedName>
        <fullName evidence="1">Endonuclease VII</fullName>
    </submittedName>
</protein>
<proteinExistence type="predicted"/>
<reference evidence="1" key="1">
    <citation type="submission" date="2021-09" db="EMBL/GenBank/DDBJ databases">
        <title>Properties of two broad host range phages and the first virulent siphovirus of Yersinia enterocolitica isolated from wild animals.</title>
        <authorList>
            <person name="Hammerl J.A."/>
            <person name="Hertwig S."/>
        </authorList>
    </citation>
    <scope>NUCLEOTIDE SEQUENCE</scope>
</reference>
<dbReference type="EMBL" id="OK042080">
    <property type="protein sequence ID" value="UCS82780.1"/>
    <property type="molecule type" value="Genomic_DNA"/>
</dbReference>
<keyword evidence="1" id="KW-0540">Nuclease</keyword>
<dbReference type="Proteomes" id="UP000828900">
    <property type="component" value="Segment"/>
</dbReference>